<dbReference type="Proteomes" id="UP000739411">
    <property type="component" value="Unassembled WGS sequence"/>
</dbReference>
<accession>A0A935MUV7</accession>
<reference evidence="1 2" key="1">
    <citation type="submission" date="2020-10" db="EMBL/GenBank/DDBJ databases">
        <title>Connecting structure to function with the recovery of over 1000 high-quality activated sludge metagenome-assembled genomes encoding full-length rRNA genes using long-read sequencing.</title>
        <authorList>
            <person name="Singleton C.M."/>
            <person name="Petriglieri F."/>
            <person name="Kristensen J.M."/>
            <person name="Kirkegaard R.H."/>
            <person name="Michaelsen T.Y."/>
            <person name="Andersen M.H."/>
            <person name="Karst S.M."/>
            <person name="Dueholm M.S."/>
            <person name="Nielsen P.H."/>
            <person name="Albertsen M."/>
        </authorList>
    </citation>
    <scope>NUCLEOTIDE SEQUENCE [LARGE SCALE GENOMIC DNA]</scope>
    <source>
        <strain evidence="1">EsbW_18-Q3-R4-48_BATAC.463</strain>
    </source>
</reference>
<name>A0A935MUV7_9RHOO</name>
<dbReference type="InterPro" id="IPR049708">
    <property type="entry name" value="PP0621-like"/>
</dbReference>
<protein>
    <submittedName>
        <fullName evidence="1">Uncharacterized protein</fullName>
    </submittedName>
</protein>
<sequence>MKYLLLITIALVLWWAWKKRSENLPSSKSAAEKAPEKIIACDHCGVLHPLSESLVEGDAHFCSAAHRLAGKSPSRS</sequence>
<dbReference type="NCBIfam" id="NF041023">
    <property type="entry name" value="PP0621_fam"/>
    <property type="match status" value="1"/>
</dbReference>
<gene>
    <name evidence="1" type="ORF">IPJ38_02465</name>
</gene>
<comment type="caution">
    <text evidence="1">The sequence shown here is derived from an EMBL/GenBank/DDBJ whole genome shotgun (WGS) entry which is preliminary data.</text>
</comment>
<evidence type="ECO:0000313" key="1">
    <source>
        <dbReference type="EMBL" id="MBK7414137.1"/>
    </source>
</evidence>
<proteinExistence type="predicted"/>
<organism evidence="1 2">
    <name type="scientific">Candidatus Dechloromonas phosphorivorans</name>
    <dbReference type="NCBI Taxonomy" id="2899244"/>
    <lineage>
        <taxon>Bacteria</taxon>
        <taxon>Pseudomonadati</taxon>
        <taxon>Pseudomonadota</taxon>
        <taxon>Betaproteobacteria</taxon>
        <taxon>Rhodocyclales</taxon>
        <taxon>Azonexaceae</taxon>
        <taxon>Dechloromonas</taxon>
    </lineage>
</organism>
<evidence type="ECO:0000313" key="2">
    <source>
        <dbReference type="Proteomes" id="UP000739411"/>
    </source>
</evidence>
<dbReference type="AlphaFoldDB" id="A0A935MUV7"/>
<dbReference type="EMBL" id="JADJMS010000006">
    <property type="protein sequence ID" value="MBK7414137.1"/>
    <property type="molecule type" value="Genomic_DNA"/>
</dbReference>